<dbReference type="GO" id="GO:0008270">
    <property type="term" value="F:zinc ion binding"/>
    <property type="evidence" value="ECO:0007669"/>
    <property type="project" value="UniProtKB-KW"/>
</dbReference>
<proteinExistence type="predicted"/>
<keyword evidence="6" id="KW-1185">Reference proteome</keyword>
<reference evidence="5" key="1">
    <citation type="journal article" date="2023" name="Mol. Plant Microbe Interact.">
        <title>Elucidating the Obligate Nature and Biological Capacity of an Invasive Fungal Corn Pathogen.</title>
        <authorList>
            <person name="MacCready J.S."/>
            <person name="Roggenkamp E.M."/>
            <person name="Gdanetz K."/>
            <person name="Chilvers M.I."/>
        </authorList>
    </citation>
    <scope>NUCLEOTIDE SEQUENCE</scope>
    <source>
        <strain evidence="5">PM02</strain>
    </source>
</reference>
<evidence type="ECO:0000256" key="1">
    <source>
        <dbReference type="ARBA" id="ARBA00022723"/>
    </source>
</evidence>
<dbReference type="InterPro" id="IPR037274">
    <property type="entry name" value="Znf_CHY_sf"/>
</dbReference>
<dbReference type="GO" id="GO:0005758">
    <property type="term" value="C:mitochondrial intermembrane space"/>
    <property type="evidence" value="ECO:0007669"/>
    <property type="project" value="TreeGrafter"/>
</dbReference>
<dbReference type="EMBL" id="JAQQPM010000008">
    <property type="protein sequence ID" value="KAK2074881.1"/>
    <property type="molecule type" value="Genomic_DNA"/>
</dbReference>
<sequence length="146" mass="16190">MKHHAKLRFGALACAHWYSDLDVIAIKHKCCRKFYACAACHDALERHPSEAWSAGERGERAVLCGACGCVLTIDQYVTSGSRCTLEGTGEVGGCGRAFNPGCRLHWTLYFQSTEEQAPKLKRARHGTAANHSHDIDIRRCARYITP</sequence>
<dbReference type="PANTHER" id="PTHR28082:SF1">
    <property type="entry name" value="HELPER OF TIM PROTEIN 13"/>
    <property type="match status" value="1"/>
</dbReference>
<organism evidence="5 6">
    <name type="scientific">Phyllachora maydis</name>
    <dbReference type="NCBI Taxonomy" id="1825666"/>
    <lineage>
        <taxon>Eukaryota</taxon>
        <taxon>Fungi</taxon>
        <taxon>Dikarya</taxon>
        <taxon>Ascomycota</taxon>
        <taxon>Pezizomycotina</taxon>
        <taxon>Sordariomycetes</taxon>
        <taxon>Sordariomycetidae</taxon>
        <taxon>Phyllachorales</taxon>
        <taxon>Phyllachoraceae</taxon>
        <taxon>Phyllachora</taxon>
    </lineage>
</organism>
<dbReference type="InterPro" id="IPR008913">
    <property type="entry name" value="Znf_CHY"/>
</dbReference>
<protein>
    <recommendedName>
        <fullName evidence="4">CHY-type domain-containing protein</fullName>
    </recommendedName>
</protein>
<evidence type="ECO:0000313" key="6">
    <source>
        <dbReference type="Proteomes" id="UP001217918"/>
    </source>
</evidence>
<dbReference type="AlphaFoldDB" id="A0AAD9MKR7"/>
<evidence type="ECO:0000313" key="5">
    <source>
        <dbReference type="EMBL" id="KAK2074881.1"/>
    </source>
</evidence>
<gene>
    <name evidence="5" type="ORF">P8C59_009052</name>
</gene>
<keyword evidence="2" id="KW-0863">Zinc-finger</keyword>
<name>A0AAD9MKR7_9PEZI</name>
<dbReference type="SUPFAM" id="SSF161219">
    <property type="entry name" value="CHY zinc finger-like"/>
    <property type="match status" value="1"/>
</dbReference>
<dbReference type="GO" id="GO:0045041">
    <property type="term" value="P:protein import into mitochondrial intermembrane space"/>
    <property type="evidence" value="ECO:0007669"/>
    <property type="project" value="TreeGrafter"/>
</dbReference>
<accession>A0AAD9MKR7</accession>
<evidence type="ECO:0000259" key="4">
    <source>
        <dbReference type="Pfam" id="PF05495"/>
    </source>
</evidence>
<evidence type="ECO:0000256" key="3">
    <source>
        <dbReference type="ARBA" id="ARBA00022833"/>
    </source>
</evidence>
<evidence type="ECO:0000256" key="2">
    <source>
        <dbReference type="ARBA" id="ARBA00022771"/>
    </source>
</evidence>
<feature type="domain" description="CHY-type" evidence="4">
    <location>
        <begin position="14"/>
        <end position="76"/>
    </location>
</feature>
<dbReference type="InterPro" id="IPR052604">
    <property type="entry name" value="Mito_Tim_assembly_helper"/>
</dbReference>
<keyword evidence="3" id="KW-0862">Zinc</keyword>
<dbReference type="Proteomes" id="UP001217918">
    <property type="component" value="Unassembled WGS sequence"/>
</dbReference>
<keyword evidence="1" id="KW-0479">Metal-binding</keyword>
<comment type="caution">
    <text evidence="5">The sequence shown here is derived from an EMBL/GenBank/DDBJ whole genome shotgun (WGS) entry which is preliminary data.</text>
</comment>
<dbReference type="Pfam" id="PF05495">
    <property type="entry name" value="zf-CHY"/>
    <property type="match status" value="1"/>
</dbReference>
<dbReference type="PANTHER" id="PTHR28082">
    <property type="entry name" value="ZINC FINGER PROTEIN"/>
    <property type="match status" value="1"/>
</dbReference>